<keyword evidence="3" id="KW-1185">Reference proteome</keyword>
<evidence type="ECO:0000256" key="1">
    <source>
        <dbReference type="SAM" id="MobiDB-lite"/>
    </source>
</evidence>
<name>A0ABQ7GA84_DUNSA</name>
<proteinExistence type="predicted"/>
<accession>A0ABQ7GA84</accession>
<feature type="compositionally biased region" description="Low complexity" evidence="1">
    <location>
        <begin position="43"/>
        <end position="75"/>
    </location>
</feature>
<dbReference type="Proteomes" id="UP000815325">
    <property type="component" value="Unassembled WGS sequence"/>
</dbReference>
<feature type="non-terminal residue" evidence="2">
    <location>
        <position position="1"/>
    </location>
</feature>
<evidence type="ECO:0000313" key="3">
    <source>
        <dbReference type="Proteomes" id="UP000815325"/>
    </source>
</evidence>
<protein>
    <recommendedName>
        <fullName evidence="4">Encoded protein</fullName>
    </recommendedName>
</protein>
<gene>
    <name evidence="2" type="ORF">DUNSADRAFT_13018</name>
</gene>
<dbReference type="EMBL" id="MU069942">
    <property type="protein sequence ID" value="KAF5831514.1"/>
    <property type="molecule type" value="Genomic_DNA"/>
</dbReference>
<feature type="compositionally biased region" description="Low complexity" evidence="1">
    <location>
        <begin position="112"/>
        <end position="125"/>
    </location>
</feature>
<comment type="caution">
    <text evidence="2">The sequence shown here is derived from an EMBL/GenBank/DDBJ whole genome shotgun (WGS) entry which is preliminary data.</text>
</comment>
<evidence type="ECO:0008006" key="4">
    <source>
        <dbReference type="Google" id="ProtNLM"/>
    </source>
</evidence>
<organism evidence="2 3">
    <name type="scientific">Dunaliella salina</name>
    <name type="common">Green alga</name>
    <name type="synonym">Protococcus salinus</name>
    <dbReference type="NCBI Taxonomy" id="3046"/>
    <lineage>
        <taxon>Eukaryota</taxon>
        <taxon>Viridiplantae</taxon>
        <taxon>Chlorophyta</taxon>
        <taxon>core chlorophytes</taxon>
        <taxon>Chlorophyceae</taxon>
        <taxon>CS clade</taxon>
        <taxon>Chlamydomonadales</taxon>
        <taxon>Dunaliellaceae</taxon>
        <taxon>Dunaliella</taxon>
    </lineage>
</organism>
<reference evidence="2" key="1">
    <citation type="submission" date="2017-08" db="EMBL/GenBank/DDBJ databases">
        <authorList>
            <person name="Polle J.E."/>
            <person name="Barry K."/>
            <person name="Cushman J."/>
            <person name="Schmutz J."/>
            <person name="Tran D."/>
            <person name="Hathwaick L.T."/>
            <person name="Yim W.C."/>
            <person name="Jenkins J."/>
            <person name="Mckie-Krisberg Z.M."/>
            <person name="Prochnik S."/>
            <person name="Lindquist E."/>
            <person name="Dockter R.B."/>
            <person name="Adam C."/>
            <person name="Molina H."/>
            <person name="Bunkerborg J."/>
            <person name="Jin E."/>
            <person name="Buchheim M."/>
            <person name="Magnuson J."/>
        </authorList>
    </citation>
    <scope>NUCLEOTIDE SEQUENCE</scope>
    <source>
        <strain evidence="2">CCAP 19/18</strain>
    </source>
</reference>
<evidence type="ECO:0000313" key="2">
    <source>
        <dbReference type="EMBL" id="KAF5831514.1"/>
    </source>
</evidence>
<sequence>MRERQSVRCPTTSDISRLPLLRYWGGLPSTVEDREAKEAAARQQQLLQQQLEQQQEGGSISASAMHAPAKAAAGSNGNDGKDGEVGRRAGAGGAHWVLLPPSGGCPPRGKLSATSSSPQSQGSSQIIDSCWDWQPSQGATSTLMDQDEPG</sequence>
<feature type="compositionally biased region" description="Polar residues" evidence="1">
    <location>
        <begin position="134"/>
        <end position="144"/>
    </location>
</feature>
<feature type="region of interest" description="Disordered" evidence="1">
    <location>
        <begin position="34"/>
        <end position="150"/>
    </location>
</feature>